<sequence length="32" mass="3578">MASIPNWTVRPSGIHPGLNTHKRCIKVQVSLH</sequence>
<name>Q4SIV9_TETNG</name>
<organism evidence="1">
    <name type="scientific">Tetraodon nigroviridis</name>
    <name type="common">Spotted green pufferfish</name>
    <name type="synonym">Chelonodon nigroviridis</name>
    <dbReference type="NCBI Taxonomy" id="99883"/>
    <lineage>
        <taxon>Eukaryota</taxon>
        <taxon>Metazoa</taxon>
        <taxon>Chordata</taxon>
        <taxon>Craniata</taxon>
        <taxon>Vertebrata</taxon>
        <taxon>Euteleostomi</taxon>
        <taxon>Actinopterygii</taxon>
        <taxon>Neopterygii</taxon>
        <taxon>Teleostei</taxon>
        <taxon>Neoteleostei</taxon>
        <taxon>Acanthomorphata</taxon>
        <taxon>Eupercaria</taxon>
        <taxon>Tetraodontiformes</taxon>
        <taxon>Tetradontoidea</taxon>
        <taxon>Tetraodontidae</taxon>
        <taxon>Tetraodon</taxon>
    </lineage>
</organism>
<evidence type="ECO:0000313" key="1">
    <source>
        <dbReference type="EMBL" id="CAF99423.1"/>
    </source>
</evidence>
<proteinExistence type="predicted"/>
<dbReference type="KEGG" id="tng:GSTEN00017484G001"/>
<reference evidence="1" key="2">
    <citation type="submission" date="2004-02" db="EMBL/GenBank/DDBJ databases">
        <authorList>
            <consortium name="Genoscope"/>
            <consortium name="Whitehead Institute Centre for Genome Research"/>
        </authorList>
    </citation>
    <scope>NUCLEOTIDE SEQUENCE</scope>
</reference>
<gene>
    <name evidence="1" type="ORF">GSTENG00017484001</name>
</gene>
<protein>
    <submittedName>
        <fullName evidence="1">(spotted green pufferfish) hypothetical protein</fullName>
    </submittedName>
</protein>
<reference evidence="1" key="1">
    <citation type="journal article" date="2004" name="Nature">
        <title>Genome duplication in the teleost fish Tetraodon nigroviridis reveals the early vertebrate proto-karyotype.</title>
        <authorList>
            <person name="Jaillon O."/>
            <person name="Aury J.-M."/>
            <person name="Brunet F."/>
            <person name="Petit J.-L."/>
            <person name="Stange-Thomann N."/>
            <person name="Mauceli E."/>
            <person name="Bouneau L."/>
            <person name="Fischer C."/>
            <person name="Ozouf-Costaz C."/>
            <person name="Bernot A."/>
            <person name="Nicaud S."/>
            <person name="Jaffe D."/>
            <person name="Fisher S."/>
            <person name="Lutfalla G."/>
            <person name="Dossat C."/>
            <person name="Segurens B."/>
            <person name="Dasilva C."/>
            <person name="Salanoubat M."/>
            <person name="Levy M."/>
            <person name="Boudet N."/>
            <person name="Castellano S."/>
            <person name="Anthouard V."/>
            <person name="Jubin C."/>
            <person name="Castelli V."/>
            <person name="Katinka M."/>
            <person name="Vacherie B."/>
            <person name="Biemont C."/>
            <person name="Skalli Z."/>
            <person name="Cattolico L."/>
            <person name="Poulain J."/>
            <person name="De Berardinis V."/>
            <person name="Cruaud C."/>
            <person name="Duprat S."/>
            <person name="Brottier P."/>
            <person name="Coutanceau J.-P."/>
            <person name="Gouzy J."/>
            <person name="Parra G."/>
            <person name="Lardier G."/>
            <person name="Chapple C."/>
            <person name="McKernan K.J."/>
            <person name="McEwan P."/>
            <person name="Bosak S."/>
            <person name="Kellis M."/>
            <person name="Volff J.-N."/>
            <person name="Guigo R."/>
            <person name="Zody M.C."/>
            <person name="Mesirov J."/>
            <person name="Lindblad-Toh K."/>
            <person name="Birren B."/>
            <person name="Nusbaum C."/>
            <person name="Kahn D."/>
            <person name="Robinson-Rechavi M."/>
            <person name="Laudet V."/>
            <person name="Schachter V."/>
            <person name="Quetier F."/>
            <person name="Saurin W."/>
            <person name="Scarpelli C."/>
            <person name="Wincker P."/>
            <person name="Lander E.S."/>
            <person name="Weissenbach J."/>
            <person name="Roest Crollius H."/>
        </authorList>
    </citation>
    <scope>NUCLEOTIDE SEQUENCE [LARGE SCALE GENOMIC DNA]</scope>
</reference>
<comment type="caution">
    <text evidence="1">The sequence shown here is derived from an EMBL/GenBank/DDBJ whole genome shotgun (WGS) entry which is preliminary data.</text>
</comment>
<dbReference type="EMBL" id="CAAE01014577">
    <property type="protein sequence ID" value="CAF99423.1"/>
    <property type="molecule type" value="Genomic_DNA"/>
</dbReference>
<dbReference type="AlphaFoldDB" id="Q4SIV9"/>
<accession>Q4SIV9</accession>